<protein>
    <submittedName>
        <fullName evidence="7">NEQ049</fullName>
    </submittedName>
</protein>
<proteinExistence type="predicted"/>
<gene>
    <name evidence="7" type="ordered locus">NEQ049</name>
</gene>
<evidence type="ECO:0000256" key="1">
    <source>
        <dbReference type="ARBA" id="ARBA00001966"/>
    </source>
</evidence>
<evidence type="ECO:0000259" key="6">
    <source>
        <dbReference type="PROSITE" id="PS51918"/>
    </source>
</evidence>
<dbReference type="HOGENOM" id="CLU_103667_0_0_2"/>
<dbReference type="InterPro" id="IPR007197">
    <property type="entry name" value="rSAM"/>
</dbReference>
<dbReference type="Proteomes" id="UP000000578">
    <property type="component" value="Chromosome"/>
</dbReference>
<dbReference type="AlphaFoldDB" id="Q74N61"/>
<dbReference type="EMBL" id="AE017199">
    <property type="protein sequence ID" value="AAR38905.1"/>
    <property type="molecule type" value="Genomic_DNA"/>
</dbReference>
<evidence type="ECO:0000256" key="3">
    <source>
        <dbReference type="ARBA" id="ARBA00022723"/>
    </source>
</evidence>
<dbReference type="SUPFAM" id="SSF102114">
    <property type="entry name" value="Radical SAM enzymes"/>
    <property type="match status" value="1"/>
</dbReference>
<dbReference type="GO" id="GO:0003824">
    <property type="term" value="F:catalytic activity"/>
    <property type="evidence" value="ECO:0007669"/>
    <property type="project" value="InterPro"/>
</dbReference>
<dbReference type="InterPro" id="IPR058240">
    <property type="entry name" value="rSAM_sf"/>
</dbReference>
<keyword evidence="3" id="KW-0479">Metal-binding</keyword>
<comment type="cofactor">
    <cofactor evidence="1">
        <name>[4Fe-4S] cluster</name>
        <dbReference type="ChEBI" id="CHEBI:49883"/>
    </cofactor>
</comment>
<dbReference type="SMART" id="SM00729">
    <property type="entry name" value="Elp3"/>
    <property type="match status" value="1"/>
</dbReference>
<keyword evidence="8" id="KW-1185">Reference proteome</keyword>
<evidence type="ECO:0000313" key="7">
    <source>
        <dbReference type="EMBL" id="AAR38905.1"/>
    </source>
</evidence>
<dbReference type="SFLD" id="SFLDS00029">
    <property type="entry name" value="Radical_SAM"/>
    <property type="match status" value="1"/>
</dbReference>
<evidence type="ECO:0000256" key="4">
    <source>
        <dbReference type="ARBA" id="ARBA00023004"/>
    </source>
</evidence>
<evidence type="ECO:0000256" key="5">
    <source>
        <dbReference type="ARBA" id="ARBA00023014"/>
    </source>
</evidence>
<feature type="domain" description="Radical SAM core" evidence="6">
    <location>
        <begin position="1"/>
        <end position="221"/>
    </location>
</feature>
<evidence type="ECO:0000313" key="8">
    <source>
        <dbReference type="Proteomes" id="UP000000578"/>
    </source>
</evidence>
<dbReference type="GO" id="GO:0051536">
    <property type="term" value="F:iron-sulfur cluster binding"/>
    <property type="evidence" value="ECO:0007669"/>
    <property type="project" value="UniProtKB-KW"/>
</dbReference>
<dbReference type="InterPro" id="IPR006638">
    <property type="entry name" value="Elp3/MiaA/NifB-like_rSAM"/>
</dbReference>
<name>Q74N61_NANEQ</name>
<dbReference type="GO" id="GO:0046872">
    <property type="term" value="F:metal ion binding"/>
    <property type="evidence" value="ECO:0007669"/>
    <property type="project" value="UniProtKB-KW"/>
</dbReference>
<accession>Q74N61</accession>
<evidence type="ECO:0000256" key="2">
    <source>
        <dbReference type="ARBA" id="ARBA00022691"/>
    </source>
</evidence>
<dbReference type="Gene3D" id="3.20.20.70">
    <property type="entry name" value="Aldolase class I"/>
    <property type="match status" value="1"/>
</dbReference>
<dbReference type="EnsemblBacteria" id="AAR38905">
    <property type="protein sequence ID" value="AAR38905"/>
    <property type="gene ID" value="NEQ049"/>
</dbReference>
<organism evidence="7 8">
    <name type="scientific">Nanoarchaeum equitans (strain Kin4-M)</name>
    <dbReference type="NCBI Taxonomy" id="228908"/>
    <lineage>
        <taxon>Archaea</taxon>
        <taxon>Nanobdellota</taxon>
        <taxon>Candidatus Nanoarchaeia</taxon>
        <taxon>Nanoarchaeales</taxon>
        <taxon>Nanoarchaeaceae</taxon>
        <taxon>Nanoarchaeum</taxon>
    </lineage>
</organism>
<dbReference type="InterPro" id="IPR013785">
    <property type="entry name" value="Aldolase_TIM"/>
</dbReference>
<dbReference type="Pfam" id="PF04055">
    <property type="entry name" value="Radical_SAM"/>
    <property type="match status" value="1"/>
</dbReference>
<dbReference type="InterPro" id="IPR051198">
    <property type="entry name" value="BchE-like"/>
</dbReference>
<keyword evidence="4" id="KW-0408">Iron</keyword>
<dbReference type="STRING" id="228908.NEQ049"/>
<keyword evidence="2" id="KW-0949">S-adenosyl-L-methionine</keyword>
<reference evidence="7 8" key="1">
    <citation type="journal article" date="2003" name="Proc. Natl. Acad. Sci. U.S.A.">
        <title>The genome of Nanoarchaeum equitans: insights into early archaeal evolution and derived parasitism.</title>
        <authorList>
            <person name="Waters E."/>
            <person name="Hohn M.J."/>
            <person name="Ahel I."/>
            <person name="Graham D.E."/>
            <person name="Adams M.D."/>
            <person name="Barnstead M."/>
            <person name="Beeson K.Y."/>
            <person name="Bibbs L."/>
            <person name="Bolanos R."/>
            <person name="Keller M."/>
            <person name="Kretz K."/>
            <person name="Lin X."/>
            <person name="Mathur E."/>
            <person name="Ni J."/>
            <person name="Podar M."/>
            <person name="Richardson T."/>
            <person name="Sutton G.G."/>
            <person name="Simon M."/>
            <person name="Soll D."/>
            <person name="Stetter K.O."/>
            <person name="Short J.M."/>
            <person name="Noordewier M."/>
        </authorList>
    </citation>
    <scope>NUCLEOTIDE SEQUENCE [LARGE SCALE GENOMIC DNA]</scope>
    <source>
        <strain evidence="7 8">Kin4-M</strain>
    </source>
</reference>
<dbReference type="PANTHER" id="PTHR43409">
    <property type="entry name" value="ANAEROBIC MAGNESIUM-PROTOPORPHYRIN IX MONOMETHYL ESTER CYCLASE-RELATED"/>
    <property type="match status" value="1"/>
</dbReference>
<dbReference type="BioCyc" id="NEQU228908:GJB6-54-MONOMER"/>
<dbReference type="PROSITE" id="PS51918">
    <property type="entry name" value="RADICAL_SAM"/>
    <property type="match status" value="1"/>
</dbReference>
<sequence length="230" mass="27425">MEQTLIIKSGKCAWGKCIFCGWGKKEYPKKTFEELKEFTEKHVKDGIKRLKIYVSGSVLDENQIPFEYIKWLYKFASERNIKELVLETLPQFLSEEKAKELENLSKQYNITTYLAIGLEAADDELLKKLNKPFRLKDFEEFVNRAKKHNLKLRVYLLVNIPANYDYLEKSVDYLKDKADEIVLINLYPHKDSAMIYLWLQCFRNRLYDYIKDNRELLSKFASYYEANMGY</sequence>
<keyword evidence="5" id="KW-0411">Iron-sulfur</keyword>
<dbReference type="CDD" id="cd01335">
    <property type="entry name" value="Radical_SAM"/>
    <property type="match status" value="1"/>
</dbReference>
<dbReference type="KEGG" id="neq:NEQ049"/>